<reference evidence="3" key="1">
    <citation type="submission" date="2017-09" db="EMBL/GenBank/DDBJ databases">
        <title>Depth-based differentiation of microbial function through sediment-hosted aquifers and enrichment of novel symbionts in the deep terrestrial subsurface.</title>
        <authorList>
            <person name="Probst A.J."/>
            <person name="Ladd B."/>
            <person name="Jarett J.K."/>
            <person name="Geller-Mcgrath D.E."/>
            <person name="Sieber C.M.K."/>
            <person name="Emerson J.B."/>
            <person name="Anantharaman K."/>
            <person name="Thomas B.C."/>
            <person name="Malmstrom R."/>
            <person name="Stieglmeier M."/>
            <person name="Klingl A."/>
            <person name="Woyke T."/>
            <person name="Ryan C.M."/>
            <person name="Banfield J.F."/>
        </authorList>
    </citation>
    <scope>NUCLEOTIDE SEQUENCE [LARGE SCALE GENOMIC DNA]</scope>
</reference>
<dbReference type="Gene3D" id="3.40.50.1010">
    <property type="entry name" value="5'-nuclease"/>
    <property type="match status" value="1"/>
</dbReference>
<evidence type="ECO:0000259" key="1">
    <source>
        <dbReference type="Pfam" id="PF01936"/>
    </source>
</evidence>
<dbReference type="InterPro" id="IPR021139">
    <property type="entry name" value="NYN"/>
</dbReference>
<proteinExistence type="predicted"/>
<organism evidence="2 3">
    <name type="scientific">Candidatus Berkelbacteria bacterium CG10_big_fil_rev_8_21_14_0_10_43_14</name>
    <dbReference type="NCBI Taxonomy" id="1974515"/>
    <lineage>
        <taxon>Bacteria</taxon>
        <taxon>Candidatus Berkelbacteria</taxon>
    </lineage>
</organism>
<name>A0A2M6R9K2_9BACT</name>
<gene>
    <name evidence="2" type="ORF">COT79_03150</name>
</gene>
<comment type="caution">
    <text evidence="2">The sequence shown here is derived from an EMBL/GenBank/DDBJ whole genome shotgun (WGS) entry which is preliminary data.</text>
</comment>
<protein>
    <recommendedName>
        <fullName evidence="1">NYN domain-containing protein</fullName>
    </recommendedName>
</protein>
<feature type="domain" description="NYN" evidence="1">
    <location>
        <begin position="14"/>
        <end position="160"/>
    </location>
</feature>
<accession>A0A2M6R9K2</accession>
<dbReference type="InterPro" id="IPR047140">
    <property type="entry name" value="LabA"/>
</dbReference>
<dbReference type="AlphaFoldDB" id="A0A2M6R9K2"/>
<dbReference type="PANTHER" id="PTHR35458:SF2">
    <property type="entry name" value="SLR0755 PROTEIN"/>
    <property type="match status" value="1"/>
</dbReference>
<evidence type="ECO:0000313" key="3">
    <source>
        <dbReference type="Proteomes" id="UP000231162"/>
    </source>
</evidence>
<dbReference type="GO" id="GO:0004540">
    <property type="term" value="F:RNA nuclease activity"/>
    <property type="evidence" value="ECO:0007669"/>
    <property type="project" value="InterPro"/>
</dbReference>
<sequence>MHMQTSKHPIIYAFIDSQNINLGTSKDLYNKNGKKIYRGWRLDFKKFRIYLKDKFRTSKAFLFIGYIKENEKMYKQLKSFGYELIFKPTIKDDSVKPKGNIDAELVLHSCAIEYDNFDKAVIVSGDGDFRCVYEYLIEKKKLSNIIIPNKLNESSLLSKFQDFKIFIWRDKDKLEYKKWEA</sequence>
<dbReference type="Proteomes" id="UP000231162">
    <property type="component" value="Unassembled WGS sequence"/>
</dbReference>
<evidence type="ECO:0000313" key="2">
    <source>
        <dbReference type="EMBL" id="PIS06701.1"/>
    </source>
</evidence>
<dbReference type="PANTHER" id="PTHR35458">
    <property type="entry name" value="SLR0755 PROTEIN"/>
    <property type="match status" value="1"/>
</dbReference>
<dbReference type="EMBL" id="PEZX01000040">
    <property type="protein sequence ID" value="PIS06701.1"/>
    <property type="molecule type" value="Genomic_DNA"/>
</dbReference>
<dbReference type="Pfam" id="PF01936">
    <property type="entry name" value="NYN"/>
    <property type="match status" value="1"/>
</dbReference>